<proteinExistence type="predicted"/>
<protein>
    <submittedName>
        <fullName evidence="3">Uncharacterized protein</fullName>
    </submittedName>
</protein>
<evidence type="ECO:0000313" key="4">
    <source>
        <dbReference type="Proteomes" id="UP000281128"/>
    </source>
</evidence>
<gene>
    <name evidence="3" type="ORF">D6850_07540</name>
</gene>
<comment type="caution">
    <text evidence="3">The sequence shown here is derived from an EMBL/GenBank/DDBJ whole genome shotgun (WGS) entry which is preliminary data.</text>
</comment>
<keyword evidence="2" id="KW-0812">Transmembrane</keyword>
<name>A0A3A8B5F9_9RHOB</name>
<dbReference type="Proteomes" id="UP000281128">
    <property type="component" value="Unassembled WGS sequence"/>
</dbReference>
<evidence type="ECO:0000313" key="3">
    <source>
        <dbReference type="EMBL" id="RKF14726.1"/>
    </source>
</evidence>
<reference evidence="3 4" key="1">
    <citation type="submission" date="2018-09" db="EMBL/GenBank/DDBJ databases">
        <title>Roseovarius spongiae sp. nov., isolated from a marine sponge.</title>
        <authorList>
            <person name="Zhuang L."/>
            <person name="Luo L."/>
        </authorList>
    </citation>
    <scope>NUCLEOTIDE SEQUENCE [LARGE SCALE GENOMIC DNA]</scope>
    <source>
        <strain evidence="3 4">HN-E21</strain>
    </source>
</reference>
<dbReference type="AlphaFoldDB" id="A0A3A8B5F9"/>
<feature type="region of interest" description="Disordered" evidence="1">
    <location>
        <begin position="214"/>
        <end position="242"/>
    </location>
</feature>
<dbReference type="RefSeq" id="WP_121165487.1">
    <property type="nucleotide sequence ID" value="NZ_RAPE01000002.1"/>
</dbReference>
<dbReference type="EMBL" id="RAPE01000002">
    <property type="protein sequence ID" value="RKF14726.1"/>
    <property type="molecule type" value="Genomic_DNA"/>
</dbReference>
<feature type="region of interest" description="Disordered" evidence="1">
    <location>
        <begin position="44"/>
        <end position="67"/>
    </location>
</feature>
<evidence type="ECO:0000256" key="1">
    <source>
        <dbReference type="SAM" id="MobiDB-lite"/>
    </source>
</evidence>
<feature type="transmembrane region" description="Helical" evidence="2">
    <location>
        <begin position="114"/>
        <end position="131"/>
    </location>
</feature>
<feature type="transmembrane region" description="Helical" evidence="2">
    <location>
        <begin position="137"/>
        <end position="162"/>
    </location>
</feature>
<dbReference type="OrthoDB" id="7709609at2"/>
<accession>A0A3A8B5F9</accession>
<organism evidence="3 4">
    <name type="scientific">Roseovarius spongiae</name>
    <dbReference type="NCBI Taxonomy" id="2320272"/>
    <lineage>
        <taxon>Bacteria</taxon>
        <taxon>Pseudomonadati</taxon>
        <taxon>Pseudomonadota</taxon>
        <taxon>Alphaproteobacteria</taxon>
        <taxon>Rhodobacterales</taxon>
        <taxon>Roseobacteraceae</taxon>
        <taxon>Roseovarius</taxon>
    </lineage>
</organism>
<sequence length="242" mass="27109">MRDADRRALRFGLQLDPLESPGITLSDEEVDAIIADTLAANRKAAEAEAVAPPPPAPERRRRADSDVTDDDLACLTRVENYAGAPVEIPEEEAPVAKAPPRTERVRARRRLRRIALGGLLVSLLYFWPWFVPLVLLALFWLGLVVFILAGHDGASSACLGFYRWLDARWPQRAERLRATLDRGALRLDAILDRLPERWTAGLYLPDFSRENLNPDAFAGRPDPFDRLSAELRGRKDDAPQTP</sequence>
<keyword evidence="2" id="KW-0472">Membrane</keyword>
<feature type="compositionally biased region" description="Basic and acidic residues" evidence="1">
    <location>
        <begin position="222"/>
        <end position="242"/>
    </location>
</feature>
<keyword evidence="4" id="KW-1185">Reference proteome</keyword>
<keyword evidence="2" id="KW-1133">Transmembrane helix</keyword>
<evidence type="ECO:0000256" key="2">
    <source>
        <dbReference type="SAM" id="Phobius"/>
    </source>
</evidence>